<evidence type="ECO:0000256" key="9">
    <source>
        <dbReference type="ARBA" id="ARBA00022833"/>
    </source>
</evidence>
<evidence type="ECO:0000256" key="5">
    <source>
        <dbReference type="ARBA" id="ARBA00022692"/>
    </source>
</evidence>
<evidence type="ECO:0000256" key="13">
    <source>
        <dbReference type="SAM" id="MobiDB-lite"/>
    </source>
</evidence>
<keyword evidence="5 14" id="KW-0812">Transmembrane</keyword>
<dbReference type="PANTHER" id="PTHR45977:SF4">
    <property type="entry name" value="RING-TYPE DOMAIN-CONTAINING PROTEIN"/>
    <property type="match status" value="1"/>
</dbReference>
<feature type="region of interest" description="Disordered" evidence="13">
    <location>
        <begin position="79"/>
        <end position="98"/>
    </location>
</feature>
<evidence type="ECO:0000259" key="15">
    <source>
        <dbReference type="PROSITE" id="PS50089"/>
    </source>
</evidence>
<dbReference type="OMA" id="CKLRRDE"/>
<keyword evidence="10 14" id="KW-1133">Transmembrane helix</keyword>
<organism evidence="16 17">
    <name type="scientific">Asparagus officinalis</name>
    <name type="common">Garden asparagus</name>
    <dbReference type="NCBI Taxonomy" id="4686"/>
    <lineage>
        <taxon>Eukaryota</taxon>
        <taxon>Viridiplantae</taxon>
        <taxon>Streptophyta</taxon>
        <taxon>Embryophyta</taxon>
        <taxon>Tracheophyta</taxon>
        <taxon>Spermatophyta</taxon>
        <taxon>Magnoliopsida</taxon>
        <taxon>Liliopsida</taxon>
        <taxon>Asparagales</taxon>
        <taxon>Asparagaceae</taxon>
        <taxon>Asparagoideae</taxon>
        <taxon>Asparagus</taxon>
    </lineage>
</organism>
<feature type="transmembrane region" description="Helical" evidence="14">
    <location>
        <begin position="53"/>
        <end position="69"/>
    </location>
</feature>
<gene>
    <name evidence="16" type="ORF">A4U43_C02F1150</name>
</gene>
<comment type="catalytic activity">
    <reaction evidence="1">
        <text>S-ubiquitinyl-[E2 ubiquitin-conjugating enzyme]-L-cysteine + [acceptor protein]-L-lysine = [E2 ubiquitin-conjugating enzyme]-L-cysteine + N(6)-ubiquitinyl-[acceptor protein]-L-lysine.</text>
        <dbReference type="EC" id="2.3.2.27"/>
    </reaction>
</comment>
<dbReference type="GO" id="GO:0006511">
    <property type="term" value="P:ubiquitin-dependent protein catabolic process"/>
    <property type="evidence" value="ECO:0007669"/>
    <property type="project" value="TreeGrafter"/>
</dbReference>
<dbReference type="CDD" id="cd16454">
    <property type="entry name" value="RING-H2_PA-TM-RING"/>
    <property type="match status" value="1"/>
</dbReference>
<keyword evidence="8" id="KW-0833">Ubl conjugation pathway</keyword>
<dbReference type="GO" id="GO:0008270">
    <property type="term" value="F:zinc ion binding"/>
    <property type="evidence" value="ECO:0007669"/>
    <property type="project" value="UniProtKB-KW"/>
</dbReference>
<evidence type="ECO:0000313" key="17">
    <source>
        <dbReference type="Proteomes" id="UP000243459"/>
    </source>
</evidence>
<dbReference type="GO" id="GO:0016020">
    <property type="term" value="C:membrane"/>
    <property type="evidence" value="ECO:0007669"/>
    <property type="project" value="UniProtKB-SubCell"/>
</dbReference>
<evidence type="ECO:0000256" key="1">
    <source>
        <dbReference type="ARBA" id="ARBA00000900"/>
    </source>
</evidence>
<dbReference type="InterPro" id="IPR013083">
    <property type="entry name" value="Znf_RING/FYVE/PHD"/>
</dbReference>
<dbReference type="AlphaFoldDB" id="A0A5P1FJ14"/>
<evidence type="ECO:0000256" key="10">
    <source>
        <dbReference type="ARBA" id="ARBA00022989"/>
    </source>
</evidence>
<dbReference type="Pfam" id="PF13639">
    <property type="entry name" value="zf-RING_2"/>
    <property type="match status" value="1"/>
</dbReference>
<dbReference type="Gene3D" id="3.30.40.10">
    <property type="entry name" value="Zinc/RING finger domain, C3HC4 (zinc finger)"/>
    <property type="match status" value="1"/>
</dbReference>
<dbReference type="Proteomes" id="UP000243459">
    <property type="component" value="Chromosome 2"/>
</dbReference>
<keyword evidence="9" id="KW-0862">Zinc</keyword>
<dbReference type="EC" id="2.3.2.27" evidence="3"/>
<keyword evidence="17" id="KW-1185">Reference proteome</keyword>
<evidence type="ECO:0000313" key="16">
    <source>
        <dbReference type="EMBL" id="ONK76909.1"/>
    </source>
</evidence>
<proteinExistence type="predicted"/>
<dbReference type="Gramene" id="ONK76909">
    <property type="protein sequence ID" value="ONK76909"/>
    <property type="gene ID" value="A4U43_C02F1150"/>
</dbReference>
<evidence type="ECO:0000256" key="14">
    <source>
        <dbReference type="SAM" id="Phobius"/>
    </source>
</evidence>
<evidence type="ECO:0000256" key="6">
    <source>
        <dbReference type="ARBA" id="ARBA00022723"/>
    </source>
</evidence>
<evidence type="ECO:0000256" key="8">
    <source>
        <dbReference type="ARBA" id="ARBA00022786"/>
    </source>
</evidence>
<evidence type="ECO:0000256" key="12">
    <source>
        <dbReference type="PROSITE-ProRule" id="PRU00175"/>
    </source>
</evidence>
<dbReference type="PANTHER" id="PTHR45977">
    <property type="entry name" value="TARGET OF ERK KINASE MPK-1"/>
    <property type="match status" value="1"/>
</dbReference>
<evidence type="ECO:0000256" key="7">
    <source>
        <dbReference type="ARBA" id="ARBA00022771"/>
    </source>
</evidence>
<feature type="domain" description="RING-type" evidence="15">
    <location>
        <begin position="162"/>
        <end position="203"/>
    </location>
</feature>
<dbReference type="InterPro" id="IPR001841">
    <property type="entry name" value="Znf_RING"/>
</dbReference>
<evidence type="ECO:0000256" key="2">
    <source>
        <dbReference type="ARBA" id="ARBA00004141"/>
    </source>
</evidence>
<protein>
    <recommendedName>
        <fullName evidence="3">RING-type E3 ubiquitin transferase</fullName>
        <ecNumber evidence="3">2.3.2.27</ecNumber>
    </recommendedName>
</protein>
<dbReference type="EMBL" id="CM007382">
    <property type="protein sequence ID" value="ONK76909.1"/>
    <property type="molecule type" value="Genomic_DNA"/>
</dbReference>
<keyword evidence="11 14" id="KW-0472">Membrane</keyword>
<dbReference type="SUPFAM" id="SSF57850">
    <property type="entry name" value="RING/U-box"/>
    <property type="match status" value="1"/>
</dbReference>
<name>A0A5P1FJ14_ASPOF</name>
<evidence type="ECO:0000256" key="3">
    <source>
        <dbReference type="ARBA" id="ARBA00012483"/>
    </source>
</evidence>
<reference evidence="17" key="1">
    <citation type="journal article" date="2017" name="Nat. Commun.">
        <title>The asparagus genome sheds light on the origin and evolution of a young Y chromosome.</title>
        <authorList>
            <person name="Harkess A."/>
            <person name="Zhou J."/>
            <person name="Xu C."/>
            <person name="Bowers J.E."/>
            <person name="Van der Hulst R."/>
            <person name="Ayyampalayam S."/>
            <person name="Mercati F."/>
            <person name="Riccardi P."/>
            <person name="McKain M.R."/>
            <person name="Kakrana A."/>
            <person name="Tang H."/>
            <person name="Ray J."/>
            <person name="Groenendijk J."/>
            <person name="Arikit S."/>
            <person name="Mathioni S.M."/>
            <person name="Nakano M."/>
            <person name="Shan H."/>
            <person name="Telgmann-Rauber A."/>
            <person name="Kanno A."/>
            <person name="Yue Z."/>
            <person name="Chen H."/>
            <person name="Li W."/>
            <person name="Chen Y."/>
            <person name="Xu X."/>
            <person name="Zhang Y."/>
            <person name="Luo S."/>
            <person name="Chen H."/>
            <person name="Gao J."/>
            <person name="Mao Z."/>
            <person name="Pires J.C."/>
            <person name="Luo M."/>
            <person name="Kudrna D."/>
            <person name="Wing R.A."/>
            <person name="Meyers B.C."/>
            <person name="Yi K."/>
            <person name="Kong H."/>
            <person name="Lavrijsen P."/>
            <person name="Sunseri F."/>
            <person name="Falavigna A."/>
            <person name="Ye Y."/>
            <person name="Leebens-Mack J.H."/>
            <person name="Chen G."/>
        </authorList>
    </citation>
    <scope>NUCLEOTIDE SEQUENCE [LARGE SCALE GENOMIC DNA]</scope>
    <source>
        <strain evidence="17">cv. DH0086</strain>
    </source>
</reference>
<keyword evidence="7 12" id="KW-0863">Zinc-finger</keyword>
<comment type="subcellular location">
    <subcellularLocation>
        <location evidence="2">Membrane</location>
        <topology evidence="2">Multi-pass membrane protein</topology>
    </subcellularLocation>
</comment>
<evidence type="ECO:0000256" key="4">
    <source>
        <dbReference type="ARBA" id="ARBA00022679"/>
    </source>
</evidence>
<accession>A0A5P1FJ14</accession>
<dbReference type="OrthoDB" id="8062037at2759"/>
<dbReference type="PROSITE" id="PS50089">
    <property type="entry name" value="ZF_RING_2"/>
    <property type="match status" value="1"/>
</dbReference>
<keyword evidence="6" id="KW-0479">Metal-binding</keyword>
<sequence>MSRALGRNREDLEAGCAELLPEKRTLACFLASVAALILVVVNAHLLLAILPKWVFVFVLGVAAFIAKYGHCKLRRDEEEEAEEAQLDPDNTPRNRDRLPELRVQLALTERDFDDLDYEDLRALDEENPVPDSPPKGEGRGTPRFMVQSHIHRQRSKMNDFTCIICFERFVKGQLIRSLPCLHQFHADCVDPWLRKEGTCPTCKYRVGPSTQEHHTVDVERN</sequence>
<dbReference type="SMART" id="SM00184">
    <property type="entry name" value="RING"/>
    <property type="match status" value="1"/>
</dbReference>
<dbReference type="GO" id="GO:0061630">
    <property type="term" value="F:ubiquitin protein ligase activity"/>
    <property type="evidence" value="ECO:0007669"/>
    <property type="project" value="UniProtKB-EC"/>
</dbReference>
<evidence type="ECO:0000256" key="11">
    <source>
        <dbReference type="ARBA" id="ARBA00023136"/>
    </source>
</evidence>
<feature type="transmembrane region" description="Helical" evidence="14">
    <location>
        <begin position="26"/>
        <end position="47"/>
    </location>
</feature>
<dbReference type="GO" id="GO:0016567">
    <property type="term" value="P:protein ubiquitination"/>
    <property type="evidence" value="ECO:0007669"/>
    <property type="project" value="TreeGrafter"/>
</dbReference>
<keyword evidence="4" id="KW-0808">Transferase</keyword>